<evidence type="ECO:0000313" key="3">
    <source>
        <dbReference type="Proteomes" id="UP000337909"/>
    </source>
</evidence>
<dbReference type="Gene3D" id="3.30.70.2060">
    <property type="match status" value="1"/>
</dbReference>
<dbReference type="AlphaFoldDB" id="A0A5E7F7V9"/>
<evidence type="ECO:0000313" key="2">
    <source>
        <dbReference type="EMBL" id="VVO33663.1"/>
    </source>
</evidence>
<name>A0A5E7F7V9_PSEFL</name>
<dbReference type="PANTHER" id="PTHR41247">
    <property type="entry name" value="HTH-TYPE TRANSCRIPTIONAL REPRESSOR YCNK"/>
    <property type="match status" value="1"/>
</dbReference>
<dbReference type="EMBL" id="CABVHQ010000079">
    <property type="protein sequence ID" value="VVO33663.1"/>
    <property type="molecule type" value="Genomic_DNA"/>
</dbReference>
<dbReference type="SUPFAM" id="SSF160387">
    <property type="entry name" value="NosL/MerB-like"/>
    <property type="match status" value="1"/>
</dbReference>
<protein>
    <submittedName>
        <fullName evidence="2">Copper-binding lipoprotein NosL</fullName>
    </submittedName>
</protein>
<sequence length="175" mass="19404" precursor="true">MNRFYTNTARTLSGLLVCLLLAACEKPIQATYNDAASAFHPSDECHVCGMVIDEFPGPKGEVVEPAGVKKFCSTAEMLSWWLQPENHHGNARLYVHDMGRSSWDSPDDSHLIDAKNAFYVIGTELKGSMGVVLASFSEQQAAEKLAADKGGRVLRFYEINRKLLQQQTAMSHMTH</sequence>
<feature type="signal peptide" evidence="1">
    <location>
        <begin position="1"/>
        <end position="30"/>
    </location>
</feature>
<dbReference type="Pfam" id="PF05573">
    <property type="entry name" value="NosL"/>
    <property type="match status" value="1"/>
</dbReference>
<dbReference type="InterPro" id="IPR008719">
    <property type="entry name" value="N2O_reductase_NosL"/>
</dbReference>
<organism evidence="2 3">
    <name type="scientific">Pseudomonas fluorescens</name>
    <dbReference type="NCBI Taxonomy" id="294"/>
    <lineage>
        <taxon>Bacteria</taxon>
        <taxon>Pseudomonadati</taxon>
        <taxon>Pseudomonadota</taxon>
        <taxon>Gammaproteobacteria</taxon>
        <taxon>Pseudomonadales</taxon>
        <taxon>Pseudomonadaceae</taxon>
        <taxon>Pseudomonas</taxon>
    </lineage>
</organism>
<keyword evidence="2" id="KW-0449">Lipoprotein</keyword>
<feature type="chain" id="PRO_5022711638" evidence="1">
    <location>
        <begin position="31"/>
        <end position="175"/>
    </location>
</feature>
<dbReference type="Proteomes" id="UP000337909">
    <property type="component" value="Unassembled WGS sequence"/>
</dbReference>
<accession>A0A5E7F7V9</accession>
<dbReference type="PROSITE" id="PS51257">
    <property type="entry name" value="PROKAR_LIPOPROTEIN"/>
    <property type="match status" value="1"/>
</dbReference>
<dbReference type="OrthoDB" id="982633at2"/>
<evidence type="ECO:0000256" key="1">
    <source>
        <dbReference type="SAM" id="SignalP"/>
    </source>
</evidence>
<dbReference type="PANTHER" id="PTHR41247:SF1">
    <property type="entry name" value="HTH-TYPE TRANSCRIPTIONAL REPRESSOR YCNK"/>
    <property type="match status" value="1"/>
</dbReference>
<proteinExistence type="predicted"/>
<keyword evidence="1" id="KW-0732">Signal</keyword>
<dbReference type="Gene3D" id="3.30.70.2050">
    <property type="match status" value="1"/>
</dbReference>
<dbReference type="RefSeq" id="WP_150644954.1">
    <property type="nucleotide sequence ID" value="NZ_CABVHQ010000079.1"/>
</dbReference>
<reference evidence="2 3" key="1">
    <citation type="submission" date="2019-09" db="EMBL/GenBank/DDBJ databases">
        <authorList>
            <person name="Chandra G."/>
            <person name="Truman W A."/>
        </authorList>
    </citation>
    <scope>NUCLEOTIDE SEQUENCE [LARGE SCALE GENOMIC DNA]</scope>
    <source>
        <strain evidence="2">PS691</strain>
    </source>
</reference>
<gene>
    <name evidence="2" type="primary">nosL_2</name>
    <name evidence="2" type="ORF">PS691_05145</name>
</gene>